<proteinExistence type="predicted"/>
<feature type="region of interest" description="Disordered" evidence="1">
    <location>
        <begin position="578"/>
        <end position="600"/>
    </location>
</feature>
<feature type="region of interest" description="Disordered" evidence="1">
    <location>
        <begin position="213"/>
        <end position="233"/>
    </location>
</feature>
<reference evidence="2" key="1">
    <citation type="submission" date="2021-01" db="EMBL/GenBank/DDBJ databases">
        <authorList>
            <person name="Corre E."/>
            <person name="Pelletier E."/>
            <person name="Niang G."/>
            <person name="Scheremetjew M."/>
            <person name="Finn R."/>
            <person name="Kale V."/>
            <person name="Holt S."/>
            <person name="Cochrane G."/>
            <person name="Meng A."/>
            <person name="Brown T."/>
            <person name="Cohen L."/>
        </authorList>
    </citation>
    <scope>NUCLEOTIDE SEQUENCE</scope>
    <source>
        <strain evidence="2">379</strain>
    </source>
</reference>
<evidence type="ECO:0000313" key="2">
    <source>
        <dbReference type="EMBL" id="CAE0597923.1"/>
    </source>
</evidence>
<dbReference type="EMBL" id="HBIR01059771">
    <property type="protein sequence ID" value="CAE0597923.1"/>
    <property type="molecule type" value="Transcribed_RNA"/>
</dbReference>
<accession>A0A7S3X5N7</accession>
<feature type="region of interest" description="Disordered" evidence="1">
    <location>
        <begin position="658"/>
        <end position="687"/>
    </location>
</feature>
<sequence length="902" mass="96528">MASFHFPLRVDDDLSMTVWVSAPSSKGGRAFIKYGVGSKRNTITAAFSGSQSDAAELVRNHTHFAALCDTLRQQVSDAVTPDSSSSAAQSAEVRHSVRLETSAPPAKLPPTSRLRIQATGVRQGSSTAVGPPTAVEADVGEPPNVGGSPAEACGTCGQPPDTDVRYWTQDVPVDALSSCPSCPACRMPEVPRSMAAAVDTAVELFGGLDVSGYDRRREKSTSRRGPTPQWAPRPREHAALFQGTVESDEMLMLLDNVQRPRCSELVDAADAGEVSDSPARVLQVRCQEAGCQHPLTNFDYWWGHCIWMKRGVDKGQDYSEKHYVDSPSIQSFLKRTIPAAKAELRRAASGKGASLLPVPWSRCVNCETRLLFEAEAKTARDRAVAASDGLGLRVELNAAVDLDVALELEPEELPTVQLKGGGSVALGNLLGEEKRRCAVVLVRRERVAHLLDASLGNEQSTQLELLKKLKGVVDFEGLFGKGLDIGDTASNRRAAGGDANINTALVLLAPSSSIDDVLAQPPQRRAASLRVQLRPAASTTEREPAQAIEALGCCIMLPASHSLPPAAAVRKEQQEFLSRKHAGSLTKPQASTGDAWRNNKSDTQRTGLVNSYAAMVQCPDFVRYGRVAAYPYGGEAYKWHTALVLRPDGDRKRALLLYPAGPDGKPRPHLRRPALDDGGKGKRASYGQPRTMEVIPGRPFLDLSEGESRELQACGADSEGGPYRRRSHLFAEAGLLSFGILAALGLVPGPSDVARTSAQPAGLLGEGLAKSAEFTWEVCRSHSSLLLAIAALAAVQGVYENAYRGGYHFDTDPHGETFGTLRDGDEGPPVAPTRVPQLGVNLCTECNRTLWTVALQRALHGTGAGAGAALPRPEGWRASRSAGEIFAIQARGKKFELPLGKV</sequence>
<feature type="region of interest" description="Disordered" evidence="1">
    <location>
        <begin position="79"/>
        <end position="112"/>
    </location>
</feature>
<evidence type="ECO:0000256" key="1">
    <source>
        <dbReference type="SAM" id="MobiDB-lite"/>
    </source>
</evidence>
<gene>
    <name evidence="2" type="ORF">EHUX00137_LOCUS46462</name>
</gene>
<protein>
    <submittedName>
        <fullName evidence="2">Uncharacterized protein</fullName>
    </submittedName>
</protein>
<name>A0A7S3X5N7_EMIHU</name>
<organism evidence="2">
    <name type="scientific">Emiliania huxleyi</name>
    <name type="common">Coccolithophore</name>
    <name type="synonym">Pontosphaera huxleyi</name>
    <dbReference type="NCBI Taxonomy" id="2903"/>
    <lineage>
        <taxon>Eukaryota</taxon>
        <taxon>Haptista</taxon>
        <taxon>Haptophyta</taxon>
        <taxon>Prymnesiophyceae</taxon>
        <taxon>Isochrysidales</taxon>
        <taxon>Noelaerhabdaceae</taxon>
        <taxon>Emiliania</taxon>
    </lineage>
</organism>
<dbReference type="AlphaFoldDB" id="A0A7S3X5N7"/>
<feature type="compositionally biased region" description="Polar residues" evidence="1">
    <location>
        <begin position="79"/>
        <end position="89"/>
    </location>
</feature>